<evidence type="ECO:0008006" key="8">
    <source>
        <dbReference type="Google" id="ProtNLM"/>
    </source>
</evidence>
<evidence type="ECO:0000256" key="2">
    <source>
        <dbReference type="ARBA" id="ARBA00023157"/>
    </source>
</evidence>
<dbReference type="Pfam" id="PF06747">
    <property type="entry name" value="CHCH"/>
    <property type="match status" value="1"/>
</dbReference>
<dbReference type="GO" id="GO:0071513">
    <property type="term" value="C:phosphopantothenoylcysteine decarboxylase complex"/>
    <property type="evidence" value="ECO:0007669"/>
    <property type="project" value="TreeGrafter"/>
</dbReference>
<dbReference type="GO" id="GO:0010181">
    <property type="term" value="F:FMN binding"/>
    <property type="evidence" value="ECO:0007669"/>
    <property type="project" value="TreeGrafter"/>
</dbReference>
<dbReference type="EMBL" id="CAJPEX010001869">
    <property type="protein sequence ID" value="CAG0920109.1"/>
    <property type="molecule type" value="Genomic_DNA"/>
</dbReference>
<sequence length="266" mass="29810">MSSMTFGQKSFTPSPPDKGSFPLDHEGLCKRPMLKYMLCLTQNNNRNSECRQEAKDYLECRMENNLMAKEDFKKLAFDIRMTKKNVLLMCTGSVASLKVPEISKALLSTGMFCIRVVVTEKAKHFFDLKDLPPGVDSFSDDLEWSSWEKRGDPVLHIELRKWADIGLVAPLDANTLGKVAAGIADNLVTCCLRAWDFSRPLLVCPAMNTQMWLHPVTSSNLRILESWGFRVIQCIEKTLVCGDTGLGAMAEIHEIVAKAVEAMKSE</sequence>
<gene>
    <name evidence="6" type="ORF">NMOB1V02_LOCUS7621</name>
</gene>
<comment type="similarity">
    <text evidence="3">Belongs to the HFCD (homooligomeric flavin containing Cys decarboxylase) superfamily.</text>
</comment>
<dbReference type="InterPro" id="IPR010625">
    <property type="entry name" value="CHCH"/>
</dbReference>
<evidence type="ECO:0000313" key="7">
    <source>
        <dbReference type="Proteomes" id="UP000678499"/>
    </source>
</evidence>
<protein>
    <recommendedName>
        <fullName evidence="8">Phosphopantothenoylcysteine decarboxylase</fullName>
    </recommendedName>
</protein>
<dbReference type="EMBL" id="OA883906">
    <property type="protein sequence ID" value="CAD7279957.1"/>
    <property type="molecule type" value="Genomic_DNA"/>
</dbReference>
<evidence type="ECO:0000259" key="4">
    <source>
        <dbReference type="Pfam" id="PF02441"/>
    </source>
</evidence>
<dbReference type="Gene3D" id="3.40.50.1950">
    <property type="entry name" value="Flavin prenyltransferase-like"/>
    <property type="match status" value="1"/>
</dbReference>
<evidence type="ECO:0000256" key="3">
    <source>
        <dbReference type="ARBA" id="ARBA00038350"/>
    </source>
</evidence>
<evidence type="ECO:0000256" key="1">
    <source>
        <dbReference type="ARBA" id="ARBA00022993"/>
    </source>
</evidence>
<reference evidence="6" key="1">
    <citation type="submission" date="2020-11" db="EMBL/GenBank/DDBJ databases">
        <authorList>
            <person name="Tran Van P."/>
        </authorList>
    </citation>
    <scope>NUCLEOTIDE SEQUENCE</scope>
</reference>
<feature type="domain" description="CHCH" evidence="5">
    <location>
        <begin position="29"/>
        <end position="63"/>
    </location>
</feature>
<dbReference type="OrthoDB" id="1532798at2759"/>
<dbReference type="AlphaFoldDB" id="A0A7R9GG83"/>
<proteinExistence type="inferred from homology"/>
<keyword evidence="1" id="KW-0173">Coenzyme A biosynthesis</keyword>
<name>A0A7R9GG83_9CRUS</name>
<dbReference type="PANTHER" id="PTHR14359">
    <property type="entry name" value="HOMO-OLIGOMERIC FLAVIN CONTAINING CYS DECARBOXYLASE FAMILY"/>
    <property type="match status" value="1"/>
</dbReference>
<dbReference type="PANTHER" id="PTHR14359:SF6">
    <property type="entry name" value="PHOSPHOPANTOTHENOYLCYSTEINE DECARBOXYLASE"/>
    <property type="match status" value="1"/>
</dbReference>
<dbReference type="InterPro" id="IPR036551">
    <property type="entry name" value="Flavin_trans-like"/>
</dbReference>
<dbReference type="PROSITE" id="PS51808">
    <property type="entry name" value="CHCH"/>
    <property type="match status" value="1"/>
</dbReference>
<dbReference type="InterPro" id="IPR003382">
    <property type="entry name" value="Flavoprotein"/>
</dbReference>
<dbReference type="SUPFAM" id="SSF52507">
    <property type="entry name" value="Homo-oligomeric flavin-containing Cys decarboxylases, HFCD"/>
    <property type="match status" value="1"/>
</dbReference>
<evidence type="ECO:0000259" key="5">
    <source>
        <dbReference type="Pfam" id="PF06747"/>
    </source>
</evidence>
<dbReference type="GO" id="GO:0004633">
    <property type="term" value="F:phosphopantothenoylcysteine decarboxylase activity"/>
    <property type="evidence" value="ECO:0007669"/>
    <property type="project" value="TreeGrafter"/>
</dbReference>
<keyword evidence="2" id="KW-1015">Disulfide bond</keyword>
<evidence type="ECO:0000313" key="6">
    <source>
        <dbReference type="EMBL" id="CAD7279957.1"/>
    </source>
</evidence>
<dbReference type="GO" id="GO:0015937">
    <property type="term" value="P:coenzyme A biosynthetic process"/>
    <property type="evidence" value="ECO:0007669"/>
    <property type="project" value="UniProtKB-KW"/>
</dbReference>
<accession>A0A7R9GG83</accession>
<dbReference type="Pfam" id="PF02441">
    <property type="entry name" value="Flavoprotein"/>
    <property type="match status" value="1"/>
</dbReference>
<keyword evidence="7" id="KW-1185">Reference proteome</keyword>
<feature type="domain" description="Flavoprotein" evidence="4">
    <location>
        <begin position="84"/>
        <end position="262"/>
    </location>
</feature>
<dbReference type="Proteomes" id="UP000678499">
    <property type="component" value="Unassembled WGS sequence"/>
</dbReference>
<organism evidence="6">
    <name type="scientific">Notodromas monacha</name>
    <dbReference type="NCBI Taxonomy" id="399045"/>
    <lineage>
        <taxon>Eukaryota</taxon>
        <taxon>Metazoa</taxon>
        <taxon>Ecdysozoa</taxon>
        <taxon>Arthropoda</taxon>
        <taxon>Crustacea</taxon>
        <taxon>Oligostraca</taxon>
        <taxon>Ostracoda</taxon>
        <taxon>Podocopa</taxon>
        <taxon>Podocopida</taxon>
        <taxon>Cypridocopina</taxon>
        <taxon>Cypridoidea</taxon>
        <taxon>Cyprididae</taxon>
        <taxon>Notodromas</taxon>
    </lineage>
</organism>